<dbReference type="InterPro" id="IPR011009">
    <property type="entry name" value="Kinase-like_dom_sf"/>
</dbReference>
<dbReference type="SUPFAM" id="SSF56112">
    <property type="entry name" value="Protein kinase-like (PK-like)"/>
    <property type="match status" value="1"/>
</dbReference>
<sequence>MLKMDKVDILRDIAYGLRNVHNKGLTHQDFHSGNILSLNYNCSIADLGLCKPANEKNNKTIAAPEVLRGKKYIQESDIYSFRIIIFEVCNGLLPYYDMAHEEILAIKICQGLRPRFNIKVPQVIDDIAKQCMDADPSKRPTAEYLFEILMNGGNIVIDGV</sequence>
<dbReference type="InterPro" id="IPR001245">
    <property type="entry name" value="Ser-Thr/Tyr_kinase_cat_dom"/>
</dbReference>
<evidence type="ECO:0000259" key="1">
    <source>
        <dbReference type="PROSITE" id="PS50011"/>
    </source>
</evidence>
<accession>A0A397S1N0</accession>
<proteinExistence type="predicted"/>
<organism evidence="2 3">
    <name type="scientific">Glomus cerebriforme</name>
    <dbReference type="NCBI Taxonomy" id="658196"/>
    <lineage>
        <taxon>Eukaryota</taxon>
        <taxon>Fungi</taxon>
        <taxon>Fungi incertae sedis</taxon>
        <taxon>Mucoromycota</taxon>
        <taxon>Glomeromycotina</taxon>
        <taxon>Glomeromycetes</taxon>
        <taxon>Glomerales</taxon>
        <taxon>Glomeraceae</taxon>
        <taxon>Glomus</taxon>
    </lineage>
</organism>
<dbReference type="EMBL" id="QKYT01001113">
    <property type="protein sequence ID" value="RIA79868.1"/>
    <property type="molecule type" value="Genomic_DNA"/>
</dbReference>
<dbReference type="InterPro" id="IPR050167">
    <property type="entry name" value="Ser_Thr_protein_kinase"/>
</dbReference>
<protein>
    <submittedName>
        <fullName evidence="2">Kinase-like domain-containing protein</fullName>
    </submittedName>
</protein>
<evidence type="ECO:0000313" key="3">
    <source>
        <dbReference type="Proteomes" id="UP000265703"/>
    </source>
</evidence>
<feature type="non-terminal residue" evidence="2">
    <location>
        <position position="160"/>
    </location>
</feature>
<name>A0A397S1N0_9GLOM</name>
<dbReference type="PANTHER" id="PTHR23257">
    <property type="entry name" value="SERINE-THREONINE PROTEIN KINASE"/>
    <property type="match status" value="1"/>
</dbReference>
<dbReference type="OrthoDB" id="4062651at2759"/>
<dbReference type="InterPro" id="IPR000719">
    <property type="entry name" value="Prot_kinase_dom"/>
</dbReference>
<comment type="caution">
    <text evidence="2">The sequence shown here is derived from an EMBL/GenBank/DDBJ whole genome shotgun (WGS) entry which is preliminary data.</text>
</comment>
<keyword evidence="2" id="KW-0808">Transferase</keyword>
<dbReference type="PROSITE" id="PS50011">
    <property type="entry name" value="PROTEIN_KINASE_DOM"/>
    <property type="match status" value="1"/>
</dbReference>
<keyword evidence="3" id="KW-1185">Reference proteome</keyword>
<feature type="domain" description="Protein kinase" evidence="1">
    <location>
        <begin position="1"/>
        <end position="157"/>
    </location>
</feature>
<dbReference type="Pfam" id="PF07714">
    <property type="entry name" value="PK_Tyr_Ser-Thr"/>
    <property type="match status" value="1"/>
</dbReference>
<reference evidence="2 3" key="1">
    <citation type="submission" date="2018-06" db="EMBL/GenBank/DDBJ databases">
        <title>Comparative genomics reveals the genomic features of Rhizophagus irregularis, R. cerebriforme, R. diaphanum and Gigaspora rosea, and their symbiotic lifestyle signature.</title>
        <authorList>
            <person name="Morin E."/>
            <person name="San Clemente H."/>
            <person name="Chen E.C.H."/>
            <person name="De La Providencia I."/>
            <person name="Hainaut M."/>
            <person name="Kuo A."/>
            <person name="Kohler A."/>
            <person name="Murat C."/>
            <person name="Tang N."/>
            <person name="Roy S."/>
            <person name="Loubradou J."/>
            <person name="Henrissat B."/>
            <person name="Grigoriev I.V."/>
            <person name="Corradi N."/>
            <person name="Roux C."/>
            <person name="Martin F.M."/>
        </authorList>
    </citation>
    <scope>NUCLEOTIDE SEQUENCE [LARGE SCALE GENOMIC DNA]</scope>
    <source>
        <strain evidence="2 3">DAOM 227022</strain>
    </source>
</reference>
<dbReference type="Proteomes" id="UP000265703">
    <property type="component" value="Unassembled WGS sequence"/>
</dbReference>
<dbReference type="AlphaFoldDB" id="A0A397S1N0"/>
<gene>
    <name evidence="2" type="ORF">C1645_839732</name>
</gene>
<dbReference type="GO" id="GO:0005524">
    <property type="term" value="F:ATP binding"/>
    <property type="evidence" value="ECO:0007669"/>
    <property type="project" value="InterPro"/>
</dbReference>
<dbReference type="Gene3D" id="1.10.510.10">
    <property type="entry name" value="Transferase(Phosphotransferase) domain 1"/>
    <property type="match status" value="1"/>
</dbReference>
<keyword evidence="2" id="KW-0418">Kinase</keyword>
<dbReference type="GO" id="GO:0004672">
    <property type="term" value="F:protein kinase activity"/>
    <property type="evidence" value="ECO:0007669"/>
    <property type="project" value="InterPro"/>
</dbReference>
<evidence type="ECO:0000313" key="2">
    <source>
        <dbReference type="EMBL" id="RIA79868.1"/>
    </source>
</evidence>